<dbReference type="Proteomes" id="UP000823889">
    <property type="component" value="Unassembled WGS sequence"/>
</dbReference>
<reference evidence="3" key="1">
    <citation type="journal article" date="2021" name="PeerJ">
        <title>Extensive microbial diversity within the chicken gut microbiome revealed by metagenomics and culture.</title>
        <authorList>
            <person name="Gilroy R."/>
            <person name="Ravi A."/>
            <person name="Getino M."/>
            <person name="Pursley I."/>
            <person name="Horton D.L."/>
            <person name="Alikhan N.F."/>
            <person name="Baker D."/>
            <person name="Gharbi K."/>
            <person name="Hall N."/>
            <person name="Watson M."/>
            <person name="Adriaenssens E.M."/>
            <person name="Foster-Nyarko E."/>
            <person name="Jarju S."/>
            <person name="Secka A."/>
            <person name="Antonio M."/>
            <person name="Oren A."/>
            <person name="Chaudhuri R.R."/>
            <person name="La Ragione R."/>
            <person name="Hildebrand F."/>
            <person name="Pallen M.J."/>
        </authorList>
    </citation>
    <scope>NUCLEOTIDE SEQUENCE</scope>
    <source>
        <strain evidence="3">9264</strain>
    </source>
</reference>
<dbReference type="EMBL" id="DWUQ01000093">
    <property type="protein sequence ID" value="HJD44297.1"/>
    <property type="molecule type" value="Genomic_DNA"/>
</dbReference>
<sequence length="260" mass="29710">MQRQIMNPNGHRYQVDFWPAPSSAHNAPLLIVLDGVWVQDSLDAFLQGTPQRAFHLLSVSHSQLLTPQGTRYRAYDYTPLGPNQTTVDPRVPDWQCGGAPAFRNLLWQHILPQLCAATHTEFERIVLYGHSYAGLFCVWEALQASTPAQYFLAASPSLWWHWPWAMTYLAEQPLSHAQPRHLRLWVGEHEQWHPQPMHNHQPRGAGQPTAPLAERFAAQLTRLRPNWTVRVQTVPHFDHGRMLTHSAQLALQHTQAMATS</sequence>
<evidence type="ECO:0008006" key="5">
    <source>
        <dbReference type="Google" id="ProtNLM"/>
    </source>
</evidence>
<protein>
    <recommendedName>
        <fullName evidence="5">Alpha/beta hydrolase</fullName>
    </recommendedName>
</protein>
<evidence type="ECO:0000313" key="3">
    <source>
        <dbReference type="EMBL" id="HJD44297.1"/>
    </source>
</evidence>
<dbReference type="AlphaFoldDB" id="A0A9D2U8Y9"/>
<dbReference type="GO" id="GO:0016788">
    <property type="term" value="F:hydrolase activity, acting on ester bonds"/>
    <property type="evidence" value="ECO:0007669"/>
    <property type="project" value="TreeGrafter"/>
</dbReference>
<name>A0A9D2U8Y9_9BURK</name>
<accession>A0A9D2U8Y9</accession>
<gene>
    <name evidence="3" type="ORF">H9906_04610</name>
</gene>
<dbReference type="PANTHER" id="PTHR40841">
    <property type="entry name" value="SIDEROPHORE TRIACETYLFUSARININE C ESTERASE"/>
    <property type="match status" value="1"/>
</dbReference>
<dbReference type="SUPFAM" id="SSF53474">
    <property type="entry name" value="alpha/beta-Hydrolases"/>
    <property type="match status" value="1"/>
</dbReference>
<dbReference type="InterPro" id="IPR000801">
    <property type="entry name" value="Esterase-like"/>
</dbReference>
<evidence type="ECO:0000256" key="1">
    <source>
        <dbReference type="ARBA" id="ARBA00005622"/>
    </source>
</evidence>
<organism evidence="3 4">
    <name type="scientific">Candidatus Paenalcaligenes intestinipullorum</name>
    <dbReference type="NCBI Taxonomy" id="2838718"/>
    <lineage>
        <taxon>Bacteria</taxon>
        <taxon>Pseudomonadati</taxon>
        <taxon>Pseudomonadota</taxon>
        <taxon>Betaproteobacteria</taxon>
        <taxon>Burkholderiales</taxon>
        <taxon>Alcaligenaceae</taxon>
        <taxon>Paenalcaligenes</taxon>
    </lineage>
</organism>
<reference evidence="3" key="2">
    <citation type="submission" date="2021-04" db="EMBL/GenBank/DDBJ databases">
        <authorList>
            <person name="Gilroy R."/>
        </authorList>
    </citation>
    <scope>NUCLEOTIDE SEQUENCE</scope>
    <source>
        <strain evidence="3">9264</strain>
    </source>
</reference>
<comment type="caution">
    <text evidence="3">The sequence shown here is derived from an EMBL/GenBank/DDBJ whole genome shotgun (WGS) entry which is preliminary data.</text>
</comment>
<evidence type="ECO:0000313" key="4">
    <source>
        <dbReference type="Proteomes" id="UP000823889"/>
    </source>
</evidence>
<dbReference type="Gene3D" id="3.40.50.1820">
    <property type="entry name" value="alpha/beta hydrolase"/>
    <property type="match status" value="1"/>
</dbReference>
<comment type="similarity">
    <text evidence="1">Belongs to the esterase D family.</text>
</comment>
<keyword evidence="2" id="KW-0378">Hydrolase</keyword>
<evidence type="ECO:0000256" key="2">
    <source>
        <dbReference type="ARBA" id="ARBA00022801"/>
    </source>
</evidence>
<dbReference type="Pfam" id="PF00756">
    <property type="entry name" value="Esterase"/>
    <property type="match status" value="1"/>
</dbReference>
<proteinExistence type="inferred from homology"/>
<dbReference type="PANTHER" id="PTHR40841:SF2">
    <property type="entry name" value="SIDEROPHORE-DEGRADING ESTERASE (EUROFUNG)"/>
    <property type="match status" value="1"/>
</dbReference>
<dbReference type="InterPro" id="IPR029058">
    <property type="entry name" value="AB_hydrolase_fold"/>
</dbReference>
<dbReference type="InterPro" id="IPR052558">
    <property type="entry name" value="Siderophore_Hydrolase_D"/>
</dbReference>